<dbReference type="SMART" id="SM00233">
    <property type="entry name" value="PH"/>
    <property type="match status" value="1"/>
</dbReference>
<dbReference type="Gene3D" id="2.30.29.30">
    <property type="entry name" value="Pleckstrin-homology domain (PH domain)/Phosphotyrosine-binding domain (PTB)"/>
    <property type="match status" value="1"/>
</dbReference>
<proteinExistence type="predicted"/>
<dbReference type="EMBL" id="RCMV01000029">
    <property type="protein sequence ID" value="KAG3227685.1"/>
    <property type="molecule type" value="Genomic_DNA"/>
</dbReference>
<dbReference type="VEuPathDB" id="FungiDB:PC110_g15099"/>
<gene>
    <name evidence="4" type="ORF">PC110_g15099</name>
    <name evidence="3" type="ORF">PC129_g1741</name>
</gene>
<dbReference type="PROSITE" id="PS50003">
    <property type="entry name" value="PH_DOMAIN"/>
    <property type="match status" value="1"/>
</dbReference>
<dbReference type="InterPro" id="IPR001683">
    <property type="entry name" value="PX_dom"/>
</dbReference>
<dbReference type="CDD" id="cd06093">
    <property type="entry name" value="PX_domain"/>
    <property type="match status" value="1"/>
</dbReference>
<dbReference type="Gene3D" id="3.30.1520.10">
    <property type="entry name" value="Phox-like domain"/>
    <property type="match status" value="1"/>
</dbReference>
<evidence type="ECO:0000259" key="1">
    <source>
        <dbReference type="PROSITE" id="PS50003"/>
    </source>
</evidence>
<dbReference type="AlphaFoldDB" id="A0A329RYM5"/>
<reference evidence="3" key="2">
    <citation type="submission" date="2018-05" db="EMBL/GenBank/DDBJ databases">
        <title>Effector identification in a new, highly contiguous assembly of the strawberry crown rot pathogen Phytophthora cactorum.</title>
        <authorList>
            <person name="Armitage A.D."/>
            <person name="Nellist C.F."/>
            <person name="Bates H."/>
            <person name="Vickerstaff R.J."/>
            <person name="Harrison R.J."/>
        </authorList>
    </citation>
    <scope>NUCLEOTIDE SEQUENCE</scope>
    <source>
        <strain evidence="3">P421</strain>
    </source>
</reference>
<accession>A0A329RYM5</accession>
<dbReference type="InterPro" id="IPR011993">
    <property type="entry name" value="PH-like_dom_sf"/>
</dbReference>
<comment type="caution">
    <text evidence="4">The sequence shown here is derived from an EMBL/GenBank/DDBJ whole genome shotgun (WGS) entry which is preliminary data.</text>
</comment>
<evidence type="ECO:0000313" key="4">
    <source>
        <dbReference type="EMBL" id="RAW28522.1"/>
    </source>
</evidence>
<evidence type="ECO:0000313" key="3">
    <source>
        <dbReference type="EMBL" id="KAG3227685.1"/>
    </source>
</evidence>
<organism evidence="4 5">
    <name type="scientific">Phytophthora cactorum</name>
    <dbReference type="NCBI Taxonomy" id="29920"/>
    <lineage>
        <taxon>Eukaryota</taxon>
        <taxon>Sar</taxon>
        <taxon>Stramenopiles</taxon>
        <taxon>Oomycota</taxon>
        <taxon>Peronosporomycetes</taxon>
        <taxon>Peronosporales</taxon>
        <taxon>Peronosporaceae</taxon>
        <taxon>Phytophthora</taxon>
    </lineage>
</organism>
<dbReference type="SUPFAM" id="SSF64268">
    <property type="entry name" value="PX domain"/>
    <property type="match status" value="1"/>
</dbReference>
<evidence type="ECO:0000259" key="2">
    <source>
        <dbReference type="PROSITE" id="PS50195"/>
    </source>
</evidence>
<dbReference type="SMART" id="SM00312">
    <property type="entry name" value="PX"/>
    <property type="match status" value="1"/>
</dbReference>
<evidence type="ECO:0000313" key="5">
    <source>
        <dbReference type="Proteomes" id="UP000251314"/>
    </source>
</evidence>
<dbReference type="OrthoDB" id="428895at2759"/>
<dbReference type="Proteomes" id="UP000760860">
    <property type="component" value="Unassembled WGS sequence"/>
</dbReference>
<dbReference type="InterPro" id="IPR036871">
    <property type="entry name" value="PX_dom_sf"/>
</dbReference>
<dbReference type="Pfam" id="PF00169">
    <property type="entry name" value="PH"/>
    <property type="match status" value="1"/>
</dbReference>
<name>A0A329RYM5_9STRA</name>
<feature type="domain" description="PH" evidence="1">
    <location>
        <begin position="1"/>
        <end position="115"/>
    </location>
</feature>
<dbReference type="Proteomes" id="UP000251314">
    <property type="component" value="Unassembled WGS sequence"/>
</dbReference>
<sequence>MEGFMLTVAQHRRSFQYKKKQEWRDLFVKLDDISARLIALTDRSQFEVCWSVYLVGADISTPVPGESSNGIDVDDTPYCFYVRETSAAKDCTHYFSTPTGSTKKAWVKALTQVARDGPRAPRFAASQPGNEFNFQARVVKSRPHVDGTHAEYLITCSCQVFSKLIARRVMKAWSLWRRFSEFDELHQALKKSMGPQLEGIDLVKHKRDAFKGVLGKAFDHNFLEKRHILLDSYLTKCLQGSACCRLFQTPLRPEPQGDV</sequence>
<dbReference type="InterPro" id="IPR001849">
    <property type="entry name" value="PH_domain"/>
</dbReference>
<dbReference type="Pfam" id="PF00787">
    <property type="entry name" value="PX"/>
    <property type="match status" value="1"/>
</dbReference>
<reference evidence="4 5" key="1">
    <citation type="submission" date="2018-01" db="EMBL/GenBank/DDBJ databases">
        <title>Draft genome of the strawberry crown rot pathogen Phytophthora cactorum.</title>
        <authorList>
            <person name="Armitage A.D."/>
            <person name="Lysoe E."/>
            <person name="Nellist C.F."/>
            <person name="Harrison R.J."/>
            <person name="Brurberg M.B."/>
        </authorList>
    </citation>
    <scope>NUCLEOTIDE SEQUENCE [LARGE SCALE GENOMIC DNA]</scope>
    <source>
        <strain evidence="4 5">10300</strain>
    </source>
</reference>
<evidence type="ECO:0008006" key="6">
    <source>
        <dbReference type="Google" id="ProtNLM"/>
    </source>
</evidence>
<dbReference type="EMBL" id="MJFZ01000483">
    <property type="protein sequence ID" value="RAW28522.1"/>
    <property type="molecule type" value="Genomic_DNA"/>
</dbReference>
<keyword evidence="5" id="KW-1185">Reference proteome</keyword>
<dbReference type="SUPFAM" id="SSF50729">
    <property type="entry name" value="PH domain-like"/>
    <property type="match status" value="1"/>
</dbReference>
<dbReference type="PROSITE" id="PS50195">
    <property type="entry name" value="PX"/>
    <property type="match status" value="1"/>
</dbReference>
<feature type="domain" description="PX" evidence="2">
    <location>
        <begin position="130"/>
        <end position="259"/>
    </location>
</feature>
<protein>
    <recommendedName>
        <fullName evidence="6">PX domain-containing protein</fullName>
    </recommendedName>
</protein>
<dbReference type="GO" id="GO:0035091">
    <property type="term" value="F:phosphatidylinositol binding"/>
    <property type="evidence" value="ECO:0007669"/>
    <property type="project" value="InterPro"/>
</dbReference>